<keyword evidence="2 4" id="KW-0238">DNA-binding</keyword>
<dbReference type="PANTHER" id="PTHR30055">
    <property type="entry name" value="HTH-TYPE TRANSCRIPTIONAL REGULATOR RUTR"/>
    <property type="match status" value="1"/>
</dbReference>
<dbReference type="AlphaFoldDB" id="Q8NQX5"/>
<dbReference type="InterPro" id="IPR009057">
    <property type="entry name" value="Homeodomain-like_sf"/>
</dbReference>
<evidence type="ECO:0000259" key="5">
    <source>
        <dbReference type="PROSITE" id="PS50977"/>
    </source>
</evidence>
<dbReference type="Proteomes" id="UP000000582">
    <property type="component" value="Chromosome"/>
</dbReference>
<dbReference type="KEGG" id="cgb:cg1467"/>
<evidence type="ECO:0000256" key="2">
    <source>
        <dbReference type="ARBA" id="ARBA00023125"/>
    </source>
</evidence>
<evidence type="ECO:0000256" key="1">
    <source>
        <dbReference type="ARBA" id="ARBA00023015"/>
    </source>
</evidence>
<evidence type="ECO:0000256" key="4">
    <source>
        <dbReference type="PROSITE-ProRule" id="PRU00335"/>
    </source>
</evidence>
<feature type="domain" description="HTH tetR-type" evidence="5">
    <location>
        <begin position="35"/>
        <end position="95"/>
    </location>
</feature>
<dbReference type="GO" id="GO:0003700">
    <property type="term" value="F:DNA-binding transcription factor activity"/>
    <property type="evidence" value="ECO:0007669"/>
    <property type="project" value="TreeGrafter"/>
</dbReference>
<protein>
    <submittedName>
        <fullName evidence="6">Transcriptional regulator</fullName>
    </submittedName>
</protein>
<evidence type="ECO:0000256" key="3">
    <source>
        <dbReference type="ARBA" id="ARBA00023163"/>
    </source>
</evidence>
<accession>Q8NQX5</accession>
<keyword evidence="1" id="KW-0805">Transcription regulation</keyword>
<dbReference type="SUPFAM" id="SSF46689">
    <property type="entry name" value="Homeodomain-like"/>
    <property type="match status" value="1"/>
</dbReference>
<accession>Q6M5Q1</accession>
<evidence type="ECO:0000313" key="6">
    <source>
        <dbReference type="EMBL" id="BAB98690.1"/>
    </source>
</evidence>
<evidence type="ECO:0000313" key="7">
    <source>
        <dbReference type="Proteomes" id="UP000000582"/>
    </source>
</evidence>
<dbReference type="KEGG" id="cgl:Cgl1297"/>
<dbReference type="EMBL" id="BA000036">
    <property type="protein sequence ID" value="BAB98690.1"/>
    <property type="molecule type" value="Genomic_DNA"/>
</dbReference>
<sequence length="207" mass="23370">MPHCLWIWGHHLRHPIKHLQILWSLKSSDFSRSPPGRLAEIIDTAWRLVETRGWANVSMRTLAAELNIKAPSLYKHVKTREDIAAHIATKAFIQLGQSLHEHCESVEDLLAEYRSMARENPNIYRLLTSSEFPRELLPEGLETWAGTPFYLVTGHDPIKGQALWAFAHGMAILEIDARFAGPNNGSPADGVWEIGARAFDTQVFDQG</sequence>
<dbReference type="STRING" id="196627.cg1467"/>
<dbReference type="HOGENOM" id="CLU_069356_43_0_11"/>
<proteinExistence type="predicted"/>
<dbReference type="InterPro" id="IPR001647">
    <property type="entry name" value="HTH_TetR"/>
</dbReference>
<dbReference type="eggNOG" id="COG1309">
    <property type="taxonomic scope" value="Bacteria"/>
</dbReference>
<dbReference type="Gene3D" id="1.10.10.60">
    <property type="entry name" value="Homeodomain-like"/>
    <property type="match status" value="1"/>
</dbReference>
<keyword evidence="3" id="KW-0804">Transcription</keyword>
<dbReference type="PROSITE" id="PS50977">
    <property type="entry name" value="HTH_TETR_2"/>
    <property type="match status" value="1"/>
</dbReference>
<dbReference type="Pfam" id="PF00440">
    <property type="entry name" value="TetR_N"/>
    <property type="match status" value="1"/>
</dbReference>
<dbReference type="PATRIC" id="fig|196627.13.peg.1274"/>
<dbReference type="InterPro" id="IPR036271">
    <property type="entry name" value="Tet_transcr_reg_TetR-rel_C_sf"/>
</dbReference>
<gene>
    <name evidence="6" type="ordered locus">Cgl1297</name>
</gene>
<feature type="DNA-binding region" description="H-T-H motif" evidence="4">
    <location>
        <begin position="58"/>
        <end position="77"/>
    </location>
</feature>
<dbReference type="BioCyc" id="CORYNE:G18NG-10870-MONOMER"/>
<dbReference type="OrthoDB" id="3173376at2"/>
<dbReference type="GO" id="GO:0000976">
    <property type="term" value="F:transcription cis-regulatory region binding"/>
    <property type="evidence" value="ECO:0007669"/>
    <property type="project" value="TreeGrafter"/>
</dbReference>
<dbReference type="SUPFAM" id="SSF48498">
    <property type="entry name" value="Tetracyclin repressor-like, C-terminal domain"/>
    <property type="match status" value="1"/>
</dbReference>
<reference evidence="7" key="1">
    <citation type="journal article" date="2003" name="Appl. Microbiol. Biotechnol.">
        <title>The Corynebacterium glutamicum genome: features and impacts on biotechnological processes.</title>
        <authorList>
            <person name="Ikeda M."/>
            <person name="Nakagawa S."/>
        </authorList>
    </citation>
    <scope>NUCLEOTIDE SEQUENCE [LARGE SCALE GENOMIC DNA]</scope>
    <source>
        <strain evidence="7">ATCC 13032 / DSM 20300 / BCRC 11384 / JCM 1318 / LMG 3730 / NCIMB 10025</strain>
    </source>
</reference>
<dbReference type="PANTHER" id="PTHR30055:SF151">
    <property type="entry name" value="TRANSCRIPTIONAL REGULATORY PROTEIN"/>
    <property type="match status" value="1"/>
</dbReference>
<name>Q8NQX5_CORGL</name>
<keyword evidence="7" id="KW-1185">Reference proteome</keyword>
<dbReference type="InterPro" id="IPR050109">
    <property type="entry name" value="HTH-type_TetR-like_transc_reg"/>
</dbReference>
<organism evidence="6 7">
    <name type="scientific">Corynebacterium glutamicum (strain ATCC 13032 / DSM 20300 / JCM 1318 / BCRC 11384 / CCUG 27702 / LMG 3730 / NBRC 12168 / NCIMB 10025 / NRRL B-2784 / 534)</name>
    <dbReference type="NCBI Taxonomy" id="196627"/>
    <lineage>
        <taxon>Bacteria</taxon>
        <taxon>Bacillati</taxon>
        <taxon>Actinomycetota</taxon>
        <taxon>Actinomycetes</taxon>
        <taxon>Mycobacteriales</taxon>
        <taxon>Corynebacteriaceae</taxon>
        <taxon>Corynebacterium</taxon>
    </lineage>
</organism>
<dbReference type="Gene3D" id="1.10.357.10">
    <property type="entry name" value="Tetracycline Repressor, domain 2"/>
    <property type="match status" value="1"/>
</dbReference>